<dbReference type="Proteomes" id="UP001145742">
    <property type="component" value="Unassembled WGS sequence"/>
</dbReference>
<evidence type="ECO:0000313" key="1">
    <source>
        <dbReference type="EMBL" id="KAJ7414795.1"/>
    </source>
</evidence>
<accession>A0ABQ9D936</accession>
<evidence type="ECO:0000313" key="2">
    <source>
        <dbReference type="Proteomes" id="UP001145742"/>
    </source>
</evidence>
<dbReference type="EMBL" id="WHWB01034030">
    <property type="protein sequence ID" value="KAJ7414795.1"/>
    <property type="molecule type" value="Genomic_DNA"/>
</dbReference>
<name>A0ABQ9D936_9PASS</name>
<proteinExistence type="predicted"/>
<sequence length="164" mass="17888">MLLSSTAISGSRMCTWKRILGYPLPGAEADQKPTEKSDCPCCAIGKEQQWVSSLAQVCGFGGFPEDRPFIFPLKNIMGFGEGGTLDPVKSHLAEPCQEASTSNHKVARLAQPILRVQCQQSLSAPWVAGGDMWSVSSPFCQALEQLRMWPENPAAFLHPFKTSC</sequence>
<protein>
    <submittedName>
        <fullName evidence="1">Uncharacterized protein</fullName>
    </submittedName>
</protein>
<reference evidence="1" key="1">
    <citation type="submission" date="2019-10" db="EMBL/GenBank/DDBJ databases">
        <authorList>
            <person name="Soares A.E.R."/>
            <person name="Aleixo A."/>
            <person name="Schneider P."/>
            <person name="Miyaki C.Y."/>
            <person name="Schneider M.P."/>
            <person name="Mello C."/>
            <person name="Vasconcelos A.T.R."/>
        </authorList>
    </citation>
    <scope>NUCLEOTIDE SEQUENCE</scope>
    <source>
        <tissue evidence="1">Muscle</tissue>
    </source>
</reference>
<comment type="caution">
    <text evidence="1">The sequence shown here is derived from an EMBL/GenBank/DDBJ whole genome shotgun (WGS) entry which is preliminary data.</text>
</comment>
<keyword evidence="2" id="KW-1185">Reference proteome</keyword>
<gene>
    <name evidence="1" type="ORF">WISP_81375</name>
</gene>
<organism evidence="1 2">
    <name type="scientific">Willisornis vidua</name>
    <name type="common">Xingu scale-backed antbird</name>
    <dbReference type="NCBI Taxonomy" id="1566151"/>
    <lineage>
        <taxon>Eukaryota</taxon>
        <taxon>Metazoa</taxon>
        <taxon>Chordata</taxon>
        <taxon>Craniata</taxon>
        <taxon>Vertebrata</taxon>
        <taxon>Euteleostomi</taxon>
        <taxon>Archelosauria</taxon>
        <taxon>Archosauria</taxon>
        <taxon>Dinosauria</taxon>
        <taxon>Saurischia</taxon>
        <taxon>Theropoda</taxon>
        <taxon>Coelurosauria</taxon>
        <taxon>Aves</taxon>
        <taxon>Neognathae</taxon>
        <taxon>Neoaves</taxon>
        <taxon>Telluraves</taxon>
        <taxon>Australaves</taxon>
        <taxon>Passeriformes</taxon>
        <taxon>Thamnophilidae</taxon>
        <taxon>Willisornis</taxon>
    </lineage>
</organism>